<evidence type="ECO:0000313" key="2">
    <source>
        <dbReference type="WBParaSite" id="ACRNAN_scaffold6458.g11140.t1"/>
    </source>
</evidence>
<name>A0A914EAJ7_9BILA</name>
<keyword evidence="1" id="KW-1185">Reference proteome</keyword>
<proteinExistence type="predicted"/>
<protein>
    <submittedName>
        <fullName evidence="2">VWFA domain-containing protein</fullName>
    </submittedName>
</protein>
<evidence type="ECO:0000313" key="1">
    <source>
        <dbReference type="Proteomes" id="UP000887540"/>
    </source>
</evidence>
<dbReference type="Proteomes" id="UP000887540">
    <property type="component" value="Unplaced"/>
</dbReference>
<sequence length="120" mass="13165">MGSSIIIVGLNQTNPPWLQELSNTVYFFNFNDSVVNLTQFLLNHVCTFDLTTPAPQTTPAPSSNPLSDEIGTTCANDPSNLWLDIIVAIDNTSSMGSGVSNVANHQFKIIVMVVFRLQRH</sequence>
<reference evidence="2" key="1">
    <citation type="submission" date="2022-11" db="UniProtKB">
        <authorList>
            <consortium name="WormBaseParasite"/>
        </authorList>
    </citation>
    <scope>IDENTIFICATION</scope>
</reference>
<organism evidence="1 2">
    <name type="scientific">Acrobeloides nanus</name>
    <dbReference type="NCBI Taxonomy" id="290746"/>
    <lineage>
        <taxon>Eukaryota</taxon>
        <taxon>Metazoa</taxon>
        <taxon>Ecdysozoa</taxon>
        <taxon>Nematoda</taxon>
        <taxon>Chromadorea</taxon>
        <taxon>Rhabditida</taxon>
        <taxon>Tylenchina</taxon>
        <taxon>Cephalobomorpha</taxon>
        <taxon>Cephaloboidea</taxon>
        <taxon>Cephalobidae</taxon>
        <taxon>Acrobeloides</taxon>
    </lineage>
</organism>
<dbReference type="WBParaSite" id="ACRNAN_scaffold6458.g11140.t1">
    <property type="protein sequence ID" value="ACRNAN_scaffold6458.g11140.t1"/>
    <property type="gene ID" value="ACRNAN_scaffold6458.g11140"/>
</dbReference>
<dbReference type="AlphaFoldDB" id="A0A914EAJ7"/>
<accession>A0A914EAJ7</accession>